<dbReference type="SUPFAM" id="SSF51306">
    <property type="entry name" value="LexA/Signal peptidase"/>
    <property type="match status" value="1"/>
</dbReference>
<reference evidence="2 3" key="1">
    <citation type="submission" date="2018-04" db="EMBL/GenBank/DDBJ databases">
        <title>Genomic Encyclopedia of Archaeal and Bacterial Type Strains, Phase II (KMG-II): from individual species to whole genera.</title>
        <authorList>
            <person name="Goeker M."/>
        </authorList>
    </citation>
    <scope>NUCLEOTIDE SEQUENCE [LARGE SCALE GENOMIC DNA]</scope>
    <source>
        <strain evidence="2 3">DSM 100434</strain>
    </source>
</reference>
<comment type="caution">
    <text evidence="2">The sequence shown here is derived from an EMBL/GenBank/DDBJ whole genome shotgun (WGS) entry which is preliminary data.</text>
</comment>
<evidence type="ECO:0000313" key="3">
    <source>
        <dbReference type="Proteomes" id="UP000244077"/>
    </source>
</evidence>
<dbReference type="GO" id="GO:0006465">
    <property type="term" value="P:signal peptide processing"/>
    <property type="evidence" value="ECO:0007669"/>
    <property type="project" value="InterPro"/>
</dbReference>
<sequence length="181" mass="19789">MSRRAIVWAMSAAGALIVAPHLTGHGPRFIWNASASAPIGLYSVRPVGRLEVGDLVAVMPPDDLSDFLDARGYLPRGVLLIKRVLALPGTQVCRNGAQITAYDHAYGEARERDSRGRQLPSWQGCRVISNGEVFLMNWDTEDSMDGRYFGPLPLASVTARVEPIWTDGNGDGRLERQASTR</sequence>
<evidence type="ECO:0000259" key="1">
    <source>
        <dbReference type="Pfam" id="PF10502"/>
    </source>
</evidence>
<dbReference type="Gene3D" id="2.10.109.10">
    <property type="entry name" value="Umud Fragment, subunit A"/>
    <property type="match status" value="1"/>
</dbReference>
<protein>
    <submittedName>
        <fullName evidence="2">Conjugation peptidase TraF</fullName>
    </submittedName>
</protein>
<dbReference type="EMBL" id="QAOH01000004">
    <property type="protein sequence ID" value="PTQ74656.1"/>
    <property type="molecule type" value="Genomic_DNA"/>
</dbReference>
<feature type="domain" description="Peptidase S26" evidence="1">
    <location>
        <begin position="15"/>
        <end position="165"/>
    </location>
</feature>
<dbReference type="OrthoDB" id="5360818at2"/>
<dbReference type="RefSeq" id="WP_107815990.1">
    <property type="nucleotide sequence ID" value="NZ_QAOH01000004.1"/>
</dbReference>
<dbReference type="AlphaFoldDB" id="A0A2T5HSZ7"/>
<organism evidence="2 3">
    <name type="scientific">Celeribacter persicus</name>
    <dbReference type="NCBI Taxonomy" id="1651082"/>
    <lineage>
        <taxon>Bacteria</taxon>
        <taxon>Pseudomonadati</taxon>
        <taxon>Pseudomonadota</taxon>
        <taxon>Alphaproteobacteria</taxon>
        <taxon>Rhodobacterales</taxon>
        <taxon>Roseobacteraceae</taxon>
        <taxon>Celeribacter</taxon>
    </lineage>
</organism>
<accession>A0A2T5HSZ7</accession>
<dbReference type="Pfam" id="PF10502">
    <property type="entry name" value="Peptidase_S26"/>
    <property type="match status" value="1"/>
</dbReference>
<dbReference type="InterPro" id="IPR036286">
    <property type="entry name" value="LexA/Signal_pep-like_sf"/>
</dbReference>
<name>A0A2T5HSZ7_9RHOB</name>
<gene>
    <name evidence="2" type="ORF">C8N42_104301</name>
</gene>
<dbReference type="InterPro" id="IPR019533">
    <property type="entry name" value="Peptidase_S26"/>
</dbReference>
<proteinExistence type="predicted"/>
<dbReference type="Proteomes" id="UP000244077">
    <property type="component" value="Unassembled WGS sequence"/>
</dbReference>
<evidence type="ECO:0000313" key="2">
    <source>
        <dbReference type="EMBL" id="PTQ74656.1"/>
    </source>
</evidence>
<keyword evidence="3" id="KW-1185">Reference proteome</keyword>
<dbReference type="GO" id="GO:0004252">
    <property type="term" value="F:serine-type endopeptidase activity"/>
    <property type="evidence" value="ECO:0007669"/>
    <property type="project" value="InterPro"/>
</dbReference>